<organism evidence="2 3">
    <name type="scientific">Posidoniimonas polymericola</name>
    <dbReference type="NCBI Taxonomy" id="2528002"/>
    <lineage>
        <taxon>Bacteria</taxon>
        <taxon>Pseudomonadati</taxon>
        <taxon>Planctomycetota</taxon>
        <taxon>Planctomycetia</taxon>
        <taxon>Pirellulales</taxon>
        <taxon>Lacipirellulaceae</taxon>
        <taxon>Posidoniimonas</taxon>
    </lineage>
</organism>
<feature type="transmembrane region" description="Helical" evidence="1">
    <location>
        <begin position="134"/>
        <end position="159"/>
    </location>
</feature>
<feature type="transmembrane region" description="Helical" evidence="1">
    <location>
        <begin position="90"/>
        <end position="114"/>
    </location>
</feature>
<protein>
    <submittedName>
        <fullName evidence="2">Uncharacterized protein</fullName>
    </submittedName>
</protein>
<name>A0A5C5YDP1_9BACT</name>
<dbReference type="AlphaFoldDB" id="A0A5C5YDP1"/>
<keyword evidence="1" id="KW-1133">Transmembrane helix</keyword>
<reference evidence="2 3" key="1">
    <citation type="submission" date="2019-02" db="EMBL/GenBank/DDBJ databases">
        <title>Deep-cultivation of Planctomycetes and their phenomic and genomic characterization uncovers novel biology.</title>
        <authorList>
            <person name="Wiegand S."/>
            <person name="Jogler M."/>
            <person name="Boedeker C."/>
            <person name="Pinto D."/>
            <person name="Vollmers J."/>
            <person name="Rivas-Marin E."/>
            <person name="Kohn T."/>
            <person name="Peeters S.H."/>
            <person name="Heuer A."/>
            <person name="Rast P."/>
            <person name="Oberbeckmann S."/>
            <person name="Bunk B."/>
            <person name="Jeske O."/>
            <person name="Meyerdierks A."/>
            <person name="Storesund J.E."/>
            <person name="Kallscheuer N."/>
            <person name="Luecker S."/>
            <person name="Lage O.M."/>
            <person name="Pohl T."/>
            <person name="Merkel B.J."/>
            <person name="Hornburger P."/>
            <person name="Mueller R.-W."/>
            <person name="Bruemmer F."/>
            <person name="Labrenz M."/>
            <person name="Spormann A.M."/>
            <person name="Op Den Camp H."/>
            <person name="Overmann J."/>
            <person name="Amann R."/>
            <person name="Jetten M.S.M."/>
            <person name="Mascher T."/>
            <person name="Medema M.H."/>
            <person name="Devos D.P."/>
            <person name="Kaster A.-K."/>
            <person name="Ovreas L."/>
            <person name="Rohde M."/>
            <person name="Galperin M.Y."/>
            <person name="Jogler C."/>
        </authorList>
    </citation>
    <scope>NUCLEOTIDE SEQUENCE [LARGE SCALE GENOMIC DNA]</scope>
    <source>
        <strain evidence="2 3">Pla123a</strain>
    </source>
</reference>
<evidence type="ECO:0000256" key="1">
    <source>
        <dbReference type="SAM" id="Phobius"/>
    </source>
</evidence>
<keyword evidence="1" id="KW-0472">Membrane</keyword>
<keyword evidence="3" id="KW-1185">Reference proteome</keyword>
<sequence>MPEPFNPYQSPGGDDAPGVGTGRYGIDWVPILAWPVAFGANLIVPLRFAWLEAFGASRAGIVLMLLVILALGWLVCLVKPLESRRLLMGSVVTAVLQVIPVLHFAIGLVVILVMEFAGLVDGSGDGPAFSDQHAFGAILTTLLVGAALLGVSYLFGVALQTQLPSRWFVPPGATEEDELLL</sequence>
<keyword evidence="1" id="KW-0812">Transmembrane</keyword>
<dbReference type="Proteomes" id="UP000318478">
    <property type="component" value="Unassembled WGS sequence"/>
</dbReference>
<accession>A0A5C5YDP1</accession>
<proteinExistence type="predicted"/>
<feature type="transmembrane region" description="Helical" evidence="1">
    <location>
        <begin position="56"/>
        <end position="78"/>
    </location>
</feature>
<dbReference type="EMBL" id="SJPO01000010">
    <property type="protein sequence ID" value="TWT73470.1"/>
    <property type="molecule type" value="Genomic_DNA"/>
</dbReference>
<gene>
    <name evidence="2" type="ORF">Pla123a_38060</name>
</gene>
<evidence type="ECO:0000313" key="3">
    <source>
        <dbReference type="Proteomes" id="UP000318478"/>
    </source>
</evidence>
<evidence type="ECO:0000313" key="2">
    <source>
        <dbReference type="EMBL" id="TWT73470.1"/>
    </source>
</evidence>
<feature type="transmembrane region" description="Helical" evidence="1">
    <location>
        <begin position="31"/>
        <end position="50"/>
    </location>
</feature>
<comment type="caution">
    <text evidence="2">The sequence shown here is derived from an EMBL/GenBank/DDBJ whole genome shotgun (WGS) entry which is preliminary data.</text>
</comment>